<dbReference type="EMBL" id="JAIBCX010000005">
    <property type="protein sequence ID" value="MCJ8352962.1"/>
    <property type="molecule type" value="Genomic_DNA"/>
</dbReference>
<protein>
    <submittedName>
        <fullName evidence="1">SDR family NAD(P)-dependent oxidoreductase</fullName>
    </submittedName>
</protein>
<dbReference type="InterPro" id="IPR002347">
    <property type="entry name" value="SDR_fam"/>
</dbReference>
<dbReference type="AlphaFoldDB" id="A0AAW5EQF6"/>
<dbReference type="Gene3D" id="3.40.50.720">
    <property type="entry name" value="NAD(P)-binding Rossmann-like Domain"/>
    <property type="match status" value="1"/>
</dbReference>
<reference evidence="1" key="1">
    <citation type="journal article" date="2021" name="Polymers (Basel)">
        <title>Highly Stretchable Bacterial Cellulose Produced by Komagataeibacter hansenii SI1.</title>
        <authorList>
            <person name="Cielecka I."/>
            <person name="Ryngajllo M."/>
            <person name="Maniukiewicz W."/>
            <person name="Bielecki S."/>
        </authorList>
    </citation>
    <scope>NUCLEOTIDE SEQUENCE</scope>
    <source>
        <strain evidence="1">SI1</strain>
    </source>
</reference>
<dbReference type="InterPro" id="IPR036291">
    <property type="entry name" value="NAD(P)-bd_dom_sf"/>
</dbReference>
<comment type="caution">
    <text evidence="1">The sequence shown here is derived from an EMBL/GenBank/DDBJ whole genome shotgun (WGS) entry which is preliminary data.</text>
</comment>
<dbReference type="Pfam" id="PF00106">
    <property type="entry name" value="adh_short"/>
    <property type="match status" value="1"/>
</dbReference>
<dbReference type="Proteomes" id="UP001202887">
    <property type="component" value="Unassembled WGS sequence"/>
</dbReference>
<gene>
    <name evidence="1" type="ORF">K1W68_02985</name>
</gene>
<sequence length="63" mass="6770">MDRQVILITGALSGFGAMMARRLAAAGQCVYAGVRDIAGKGAAAVKEFGMVSPTRYWNNESFW</sequence>
<name>A0AAW5EQF6_NOVHA</name>
<dbReference type="SUPFAM" id="SSF51735">
    <property type="entry name" value="NAD(P)-binding Rossmann-fold domains"/>
    <property type="match status" value="1"/>
</dbReference>
<accession>A0AAW5EQF6</accession>
<proteinExistence type="predicted"/>
<evidence type="ECO:0000313" key="1">
    <source>
        <dbReference type="EMBL" id="MCJ8352962.1"/>
    </source>
</evidence>
<evidence type="ECO:0000313" key="2">
    <source>
        <dbReference type="Proteomes" id="UP001202887"/>
    </source>
</evidence>
<dbReference type="RefSeq" id="WP_247066261.1">
    <property type="nucleotide sequence ID" value="NZ_CP094848.1"/>
</dbReference>
<reference evidence="1" key="2">
    <citation type="submission" date="2022-03" db="EMBL/GenBank/DDBJ databases">
        <authorList>
            <person name="Ryngajllo M."/>
            <person name="Jacek P."/>
            <person name="Kubiak K."/>
        </authorList>
    </citation>
    <scope>NUCLEOTIDE SEQUENCE</scope>
    <source>
        <strain evidence="1">SI1</strain>
    </source>
</reference>
<organism evidence="1 2">
    <name type="scientific">Novacetimonas hansenii</name>
    <name type="common">Komagataeibacter hansenii</name>
    <dbReference type="NCBI Taxonomy" id="436"/>
    <lineage>
        <taxon>Bacteria</taxon>
        <taxon>Pseudomonadati</taxon>
        <taxon>Pseudomonadota</taxon>
        <taxon>Alphaproteobacteria</taxon>
        <taxon>Acetobacterales</taxon>
        <taxon>Acetobacteraceae</taxon>
        <taxon>Novacetimonas</taxon>
    </lineage>
</organism>